<dbReference type="GO" id="GO:0009423">
    <property type="term" value="P:chorismate biosynthetic process"/>
    <property type="evidence" value="ECO:0007669"/>
    <property type="project" value="UniProtKB-UniRule"/>
</dbReference>
<dbReference type="PROSITE" id="PS00104">
    <property type="entry name" value="EPSP_SYNTHASE_1"/>
    <property type="match status" value="1"/>
</dbReference>
<feature type="binding site" evidence="8">
    <location>
        <position position="25"/>
    </location>
    <ligand>
        <name>3-phosphoshikimate</name>
        <dbReference type="ChEBI" id="CHEBI:145989"/>
    </ligand>
</feature>
<evidence type="ECO:0000256" key="7">
    <source>
        <dbReference type="ARBA" id="ARBA00044633"/>
    </source>
</evidence>
<dbReference type="NCBIfam" id="TIGR01356">
    <property type="entry name" value="aroA"/>
    <property type="match status" value="1"/>
</dbReference>
<dbReference type="InterPro" id="IPR023193">
    <property type="entry name" value="EPSP_synthase_CS"/>
</dbReference>
<evidence type="ECO:0000259" key="9">
    <source>
        <dbReference type="Pfam" id="PF00275"/>
    </source>
</evidence>
<evidence type="ECO:0000256" key="5">
    <source>
        <dbReference type="ARBA" id="ARBA00022679"/>
    </source>
</evidence>
<dbReference type="PANTHER" id="PTHR21090">
    <property type="entry name" value="AROM/DEHYDROQUINATE SYNTHASE"/>
    <property type="match status" value="1"/>
</dbReference>
<dbReference type="InterPro" id="IPR036968">
    <property type="entry name" value="Enolpyruvate_Tfrase_sf"/>
</dbReference>
<reference evidence="10 11" key="1">
    <citation type="submission" date="2018-03" db="EMBL/GenBank/DDBJ databases">
        <title>Aerobic endospore-forming bacteria genome sequencing and assembly.</title>
        <authorList>
            <person name="Cavalcante D.A."/>
            <person name="Driks A."/>
            <person name="Putonti C."/>
            <person name="De-Souza M.T."/>
        </authorList>
    </citation>
    <scope>NUCLEOTIDE SEQUENCE [LARGE SCALE GENOMIC DNA]</scope>
    <source>
        <strain evidence="10 11">SDF0037</strain>
    </source>
</reference>
<dbReference type="GO" id="GO:0009073">
    <property type="term" value="P:aromatic amino acid family biosynthetic process"/>
    <property type="evidence" value="ECO:0007669"/>
    <property type="project" value="UniProtKB-KW"/>
</dbReference>
<comment type="similarity">
    <text evidence="2 8">Belongs to the EPSP synthase family.</text>
</comment>
<dbReference type="InterPro" id="IPR001986">
    <property type="entry name" value="Enolpyruvate_Tfrase_dom"/>
</dbReference>
<evidence type="ECO:0000256" key="3">
    <source>
        <dbReference type="ARBA" id="ARBA00022490"/>
    </source>
</evidence>
<name>A0A544UQ36_LYSSH</name>
<proteinExistence type="inferred from homology"/>
<organism evidence="10 11">
    <name type="scientific">Lysinibacillus sphaericus</name>
    <name type="common">Bacillus sphaericus</name>
    <dbReference type="NCBI Taxonomy" id="1421"/>
    <lineage>
        <taxon>Bacteria</taxon>
        <taxon>Bacillati</taxon>
        <taxon>Bacillota</taxon>
        <taxon>Bacilli</taxon>
        <taxon>Bacillales</taxon>
        <taxon>Bacillaceae</taxon>
        <taxon>Lysinibacillus</taxon>
    </lineage>
</organism>
<dbReference type="UniPathway" id="UPA00053">
    <property type="reaction ID" value="UER00089"/>
</dbReference>
<feature type="binding site" evidence="8">
    <location>
        <position position="24"/>
    </location>
    <ligand>
        <name>phosphoenolpyruvate</name>
        <dbReference type="ChEBI" id="CHEBI:58702"/>
    </ligand>
</feature>
<dbReference type="SUPFAM" id="SSF55205">
    <property type="entry name" value="EPT/RTPC-like"/>
    <property type="match status" value="1"/>
</dbReference>
<dbReference type="PANTHER" id="PTHR21090:SF5">
    <property type="entry name" value="PENTAFUNCTIONAL AROM POLYPEPTIDE"/>
    <property type="match status" value="1"/>
</dbReference>
<dbReference type="EMBL" id="SADV01000004">
    <property type="protein sequence ID" value="TQR35961.1"/>
    <property type="molecule type" value="Genomic_DNA"/>
</dbReference>
<evidence type="ECO:0000256" key="1">
    <source>
        <dbReference type="ARBA" id="ARBA00004811"/>
    </source>
</evidence>
<keyword evidence="5 8" id="KW-0808">Transferase</keyword>
<accession>A0A544UQ36</accession>
<evidence type="ECO:0000256" key="2">
    <source>
        <dbReference type="ARBA" id="ARBA00009948"/>
    </source>
</evidence>
<feature type="binding site" evidence="8">
    <location>
        <position position="171"/>
    </location>
    <ligand>
        <name>3-phosphoshikimate</name>
        <dbReference type="ChEBI" id="CHEBI:145989"/>
    </ligand>
</feature>
<dbReference type="GO" id="GO:0005737">
    <property type="term" value="C:cytoplasm"/>
    <property type="evidence" value="ECO:0007669"/>
    <property type="project" value="UniProtKB-SubCell"/>
</dbReference>
<feature type="binding site" evidence="8">
    <location>
        <position position="124"/>
    </location>
    <ligand>
        <name>phosphoenolpyruvate</name>
        <dbReference type="ChEBI" id="CHEBI:58702"/>
    </ligand>
</feature>
<dbReference type="InterPro" id="IPR006264">
    <property type="entry name" value="EPSP_synthase"/>
</dbReference>
<feature type="binding site" evidence="8">
    <location>
        <position position="169"/>
    </location>
    <ligand>
        <name>3-phosphoshikimate</name>
        <dbReference type="ChEBI" id="CHEBI:145989"/>
    </ligand>
</feature>
<dbReference type="Gene3D" id="3.65.10.10">
    <property type="entry name" value="Enolpyruvate transferase domain"/>
    <property type="match status" value="2"/>
</dbReference>
<dbReference type="HAMAP" id="MF_00210">
    <property type="entry name" value="EPSP_synth"/>
    <property type="match status" value="1"/>
</dbReference>
<dbReference type="AlphaFoldDB" id="A0A544UQ36"/>
<feature type="binding site" evidence="8">
    <location>
        <position position="321"/>
    </location>
    <ligand>
        <name>3-phosphoshikimate</name>
        <dbReference type="ChEBI" id="CHEBI:145989"/>
    </ligand>
</feature>
<feature type="active site" description="Proton acceptor" evidence="8">
    <location>
        <position position="321"/>
    </location>
</feature>
<evidence type="ECO:0000313" key="11">
    <source>
        <dbReference type="Proteomes" id="UP000317944"/>
    </source>
</evidence>
<dbReference type="InterPro" id="IPR013792">
    <property type="entry name" value="RNA3'P_cycl/enolpyr_Trfase_a/b"/>
</dbReference>
<dbReference type="OrthoDB" id="9809920at2"/>
<evidence type="ECO:0000256" key="6">
    <source>
        <dbReference type="ARBA" id="ARBA00023141"/>
    </source>
</evidence>
<feature type="binding site" evidence="8">
    <location>
        <position position="348"/>
    </location>
    <ligand>
        <name>3-phosphoshikimate</name>
        <dbReference type="ChEBI" id="CHEBI:145989"/>
    </ligand>
</feature>
<dbReference type="FunFam" id="3.65.10.10:FF:000005">
    <property type="entry name" value="3-phosphoshikimate 1-carboxyvinyltransferase"/>
    <property type="match status" value="1"/>
</dbReference>
<feature type="domain" description="Enolpyruvate transferase" evidence="9">
    <location>
        <begin position="19"/>
        <end position="428"/>
    </location>
</feature>
<sequence>MNKVTIYPRLMPHENIIWRPPGDKSISQRATFLTSLAEGTSRISGLLWSEDTINNLKSLKQSGVQIKTVGEDVLISGVGKYGYHTGNKSVNLGNSATSSRIMLALLCGQRGCFRVDGNQVLRRRPMSWIVESLRDMGAKIEWEGETGYLPVDVTGALLKGRHHRIRVSSAQAVSALLFAALLADNPTRIYRKTKARDHTERLFNYFGFNLVDTGDYLELTPPNKILALDLSVPGDVSSAAFLVGLVAMQRNPGLSLTVKDVNLNPTRTGFLDVIRRMGADIDVLEQGTVCGEPIGKVVIRSGRKLKGVTIAGDAFVQSMIDEIPIIAAVAATAEGETVILDAHELADKDTDRAFTTIELLRQFGISARSIDGGLIIPPGPFSSPGTVTVPNDHRIAMVAMIIASCCAQETIIHNWDVVRVSFPGFLDEFNRIGHAVADSELKLWGPHSLEEVGV</sequence>
<keyword evidence="4 8" id="KW-0028">Amino-acid biosynthesis</keyword>
<comment type="caution">
    <text evidence="8">Lacks conserved residue(s) required for the propagation of feature annotation.</text>
</comment>
<feature type="binding site" evidence="8">
    <location>
        <position position="29"/>
    </location>
    <ligand>
        <name>3-phosphoshikimate</name>
        <dbReference type="ChEBI" id="CHEBI:145989"/>
    </ligand>
</feature>
<evidence type="ECO:0000256" key="4">
    <source>
        <dbReference type="ARBA" id="ARBA00022605"/>
    </source>
</evidence>
<dbReference type="EC" id="2.5.1.19" evidence="8"/>
<feature type="binding site" evidence="8">
    <location>
        <position position="24"/>
    </location>
    <ligand>
        <name>3-phosphoshikimate</name>
        <dbReference type="ChEBI" id="CHEBI:145989"/>
    </ligand>
</feature>
<dbReference type="GO" id="GO:0008652">
    <property type="term" value="P:amino acid biosynthetic process"/>
    <property type="evidence" value="ECO:0007669"/>
    <property type="project" value="UniProtKB-KW"/>
</dbReference>
<comment type="function">
    <text evidence="8">Catalyzes the transfer of the enolpyruvyl moiety of phosphoenolpyruvate (PEP) to the 5-hydroxyl of shikimate-3-phosphate (S3P) to produce enolpyruvyl shikimate-3-phosphate and inorganic phosphate.</text>
</comment>
<comment type="pathway">
    <text evidence="1 8">Metabolic intermediate biosynthesis; chorismate biosynthesis; chorismate from D-erythrose 4-phosphate and phosphoenolpyruvate: step 6/7.</text>
</comment>
<feature type="binding site" evidence="8">
    <location>
        <position position="171"/>
    </location>
    <ligand>
        <name>phosphoenolpyruvate</name>
        <dbReference type="ChEBI" id="CHEBI:58702"/>
    </ligand>
</feature>
<comment type="catalytic activity">
    <reaction evidence="7">
        <text>3-phosphoshikimate + phosphoenolpyruvate = 5-O-(1-carboxyvinyl)-3-phosphoshikimate + phosphate</text>
        <dbReference type="Rhea" id="RHEA:21256"/>
        <dbReference type="ChEBI" id="CHEBI:43474"/>
        <dbReference type="ChEBI" id="CHEBI:57701"/>
        <dbReference type="ChEBI" id="CHEBI:58702"/>
        <dbReference type="ChEBI" id="CHEBI:145989"/>
        <dbReference type="EC" id="2.5.1.19"/>
    </reaction>
    <physiologicalReaction direction="left-to-right" evidence="7">
        <dbReference type="Rhea" id="RHEA:21257"/>
    </physiologicalReaction>
</comment>
<dbReference type="CDD" id="cd01556">
    <property type="entry name" value="EPSP_synthase"/>
    <property type="match status" value="1"/>
</dbReference>
<gene>
    <name evidence="8 10" type="primary">aroA</name>
    <name evidence="10" type="ORF">C7Y47_06660</name>
</gene>
<dbReference type="Pfam" id="PF00275">
    <property type="entry name" value="EPSP_synthase"/>
    <property type="match status" value="1"/>
</dbReference>
<feature type="binding site" evidence="8">
    <location>
        <position position="394"/>
    </location>
    <ligand>
        <name>phosphoenolpyruvate</name>
        <dbReference type="ChEBI" id="CHEBI:58702"/>
    </ligand>
</feature>
<keyword evidence="6 8" id="KW-0057">Aromatic amino acid biosynthesis</keyword>
<keyword evidence="3 8" id="KW-0963">Cytoplasm</keyword>
<dbReference type="Proteomes" id="UP000317944">
    <property type="component" value="Unassembled WGS sequence"/>
</dbReference>
<evidence type="ECO:0000256" key="8">
    <source>
        <dbReference type="HAMAP-Rule" id="MF_00210"/>
    </source>
</evidence>
<protein>
    <recommendedName>
        <fullName evidence="8">3-phosphoshikimate 1-carboxyvinyltransferase</fullName>
        <ecNumber evidence="8">2.5.1.19</ecNumber>
    </recommendedName>
    <alternativeName>
        <fullName evidence="8">5-enolpyruvylshikimate-3-phosphate synthase</fullName>
        <shortName evidence="8">EPSP synthase</shortName>
        <shortName evidence="8">EPSPS</shortName>
    </alternativeName>
</protein>
<dbReference type="PIRSF" id="PIRSF000505">
    <property type="entry name" value="EPSPS"/>
    <property type="match status" value="1"/>
</dbReference>
<comment type="subunit">
    <text evidence="8">Monomer.</text>
</comment>
<comment type="caution">
    <text evidence="10">The sequence shown here is derived from an EMBL/GenBank/DDBJ whole genome shotgun (WGS) entry which is preliminary data.</text>
</comment>
<comment type="subcellular location">
    <subcellularLocation>
        <location evidence="8">Cytoplasm</location>
    </subcellularLocation>
</comment>
<dbReference type="GO" id="GO:0003866">
    <property type="term" value="F:3-phosphoshikimate 1-carboxyvinyltransferase activity"/>
    <property type="evidence" value="ECO:0007669"/>
    <property type="project" value="UniProtKB-UniRule"/>
</dbReference>
<feature type="binding site" evidence="8">
    <location>
        <position position="352"/>
    </location>
    <ligand>
        <name>phosphoenolpyruvate</name>
        <dbReference type="ChEBI" id="CHEBI:58702"/>
    </ligand>
</feature>
<evidence type="ECO:0000313" key="10">
    <source>
        <dbReference type="EMBL" id="TQR35961.1"/>
    </source>
</evidence>